<feature type="region of interest" description="Disordered" evidence="1">
    <location>
        <begin position="1"/>
        <end position="163"/>
    </location>
</feature>
<evidence type="ECO:0000313" key="2">
    <source>
        <dbReference type="EMBL" id="KAL3728883.1"/>
    </source>
</evidence>
<feature type="compositionally biased region" description="Basic and acidic residues" evidence="1">
    <location>
        <begin position="145"/>
        <end position="163"/>
    </location>
</feature>
<keyword evidence="3" id="KW-1185">Reference proteome</keyword>
<dbReference type="AlphaFoldDB" id="A0ABD3JPG7"/>
<feature type="compositionally biased region" description="Low complexity" evidence="1">
    <location>
        <begin position="18"/>
        <end position="52"/>
    </location>
</feature>
<evidence type="ECO:0000313" key="3">
    <source>
        <dbReference type="Proteomes" id="UP001634007"/>
    </source>
</evidence>
<reference evidence="2 3" key="1">
    <citation type="submission" date="2024-11" db="EMBL/GenBank/DDBJ databases">
        <title>Chromosome-level genome assembly of Eucalyptus globulus Labill. provides insights into its genome evolution.</title>
        <authorList>
            <person name="Li X."/>
        </authorList>
    </citation>
    <scope>NUCLEOTIDE SEQUENCE [LARGE SCALE GENOMIC DNA]</scope>
    <source>
        <strain evidence="2">CL2024</strain>
        <tissue evidence="2">Fresh tender leaves</tissue>
    </source>
</reference>
<dbReference type="Proteomes" id="UP001634007">
    <property type="component" value="Unassembled WGS sequence"/>
</dbReference>
<organism evidence="2 3">
    <name type="scientific">Eucalyptus globulus</name>
    <name type="common">Tasmanian blue gum</name>
    <dbReference type="NCBI Taxonomy" id="34317"/>
    <lineage>
        <taxon>Eukaryota</taxon>
        <taxon>Viridiplantae</taxon>
        <taxon>Streptophyta</taxon>
        <taxon>Embryophyta</taxon>
        <taxon>Tracheophyta</taxon>
        <taxon>Spermatophyta</taxon>
        <taxon>Magnoliopsida</taxon>
        <taxon>eudicotyledons</taxon>
        <taxon>Gunneridae</taxon>
        <taxon>Pentapetalae</taxon>
        <taxon>rosids</taxon>
        <taxon>malvids</taxon>
        <taxon>Myrtales</taxon>
        <taxon>Myrtaceae</taxon>
        <taxon>Myrtoideae</taxon>
        <taxon>Eucalypteae</taxon>
        <taxon>Eucalyptus</taxon>
    </lineage>
</organism>
<name>A0ABD3JPG7_EUCGL</name>
<evidence type="ECO:0000256" key="1">
    <source>
        <dbReference type="SAM" id="MobiDB-lite"/>
    </source>
</evidence>
<proteinExistence type="predicted"/>
<comment type="caution">
    <text evidence="2">The sequence shown here is derived from an EMBL/GenBank/DDBJ whole genome shotgun (WGS) entry which is preliminary data.</text>
</comment>
<sequence length="163" mass="16920">MGACATKPKVSMSDKAAVDAPAPAPEEVVAGAESETTVETGKVEEVVVAAEAEQSESVKEVVDVEGDNKPRSLSLLLNEDDQKAKAGSEVTSSETTKPLEPSSEPQPETEESGTKPPEPQEPAPAVAAVEKEKAAESSPALAEEPTEKKTEPAEAIAKEEAKE</sequence>
<protein>
    <submittedName>
        <fullName evidence="2">Uncharacterized protein</fullName>
    </submittedName>
</protein>
<gene>
    <name evidence="2" type="ORF">ACJRO7_033463</name>
</gene>
<feature type="compositionally biased region" description="Basic and acidic residues" evidence="1">
    <location>
        <begin position="56"/>
        <end position="70"/>
    </location>
</feature>
<accession>A0ABD3JPG7</accession>
<dbReference type="EMBL" id="JBJKBG010000008">
    <property type="protein sequence ID" value="KAL3728883.1"/>
    <property type="molecule type" value="Genomic_DNA"/>
</dbReference>